<organism evidence="2">
    <name type="scientific">Vitis vinifera</name>
    <name type="common">Grape</name>
    <dbReference type="NCBI Taxonomy" id="29760"/>
    <lineage>
        <taxon>Eukaryota</taxon>
        <taxon>Viridiplantae</taxon>
        <taxon>Streptophyta</taxon>
        <taxon>Embryophyta</taxon>
        <taxon>Tracheophyta</taxon>
        <taxon>Spermatophyta</taxon>
        <taxon>Magnoliopsida</taxon>
        <taxon>eudicotyledons</taxon>
        <taxon>Gunneridae</taxon>
        <taxon>Pentapetalae</taxon>
        <taxon>rosids</taxon>
        <taxon>Vitales</taxon>
        <taxon>Vitaceae</taxon>
        <taxon>Viteae</taxon>
        <taxon>Vitis</taxon>
    </lineage>
</organism>
<feature type="compositionally biased region" description="Pro residues" evidence="1">
    <location>
        <begin position="259"/>
        <end position="268"/>
    </location>
</feature>
<accession>A5AU04</accession>
<feature type="region of interest" description="Disordered" evidence="1">
    <location>
        <begin position="259"/>
        <end position="298"/>
    </location>
</feature>
<protein>
    <submittedName>
        <fullName evidence="2">Uncharacterized protein</fullName>
    </submittedName>
</protein>
<evidence type="ECO:0000313" key="2">
    <source>
        <dbReference type="EMBL" id="CAN60575.1"/>
    </source>
</evidence>
<evidence type="ECO:0000256" key="1">
    <source>
        <dbReference type="SAM" id="MobiDB-lite"/>
    </source>
</evidence>
<dbReference type="AlphaFoldDB" id="A5AU04"/>
<reference evidence="2" key="1">
    <citation type="journal article" date="2007" name="PLoS ONE">
        <title>The first genome sequence of an elite grapevine cultivar (Pinot noir Vitis vinifera L.): coping with a highly heterozygous genome.</title>
        <authorList>
            <person name="Velasco R."/>
            <person name="Zharkikh A."/>
            <person name="Troggio M."/>
            <person name="Cartwright D.A."/>
            <person name="Cestaro A."/>
            <person name="Pruss D."/>
            <person name="Pindo M."/>
            <person name="FitzGerald L.M."/>
            <person name="Vezzulli S."/>
            <person name="Reid J."/>
            <person name="Malacarne G."/>
            <person name="Iliev D."/>
            <person name="Coppola G."/>
            <person name="Wardell B."/>
            <person name="Micheletti D."/>
            <person name="Macalma T."/>
            <person name="Facci M."/>
            <person name="Mitchell J.T."/>
            <person name="Perazzolli M."/>
            <person name="Eldredge G."/>
            <person name="Gatto P."/>
            <person name="Oyzerski R."/>
            <person name="Moretto M."/>
            <person name="Gutin N."/>
            <person name="Stefanini M."/>
            <person name="Chen Y."/>
            <person name="Segala C."/>
            <person name="Davenport C."/>
            <person name="Dematte L."/>
            <person name="Mraz A."/>
            <person name="Battilana J."/>
            <person name="Stormo K."/>
            <person name="Costa F."/>
            <person name="Tao Q."/>
            <person name="Si-Ammour A."/>
            <person name="Harkins T."/>
            <person name="Lackey A."/>
            <person name="Perbost C."/>
            <person name="Taillon B."/>
            <person name="Stella A."/>
            <person name="Solovyev V."/>
            <person name="Fawcett J.A."/>
            <person name="Sterck L."/>
            <person name="Vandepoele K."/>
            <person name="Grando S.M."/>
            <person name="Toppo S."/>
            <person name="Moser C."/>
            <person name="Lanchbury J."/>
            <person name="Bogden R."/>
            <person name="Skolnick M."/>
            <person name="Sgaramella V."/>
            <person name="Bhatnagar S.K."/>
            <person name="Fontana P."/>
            <person name="Gutin A."/>
            <person name="Van de Peer Y."/>
            <person name="Salamini F."/>
            <person name="Viola R."/>
        </authorList>
    </citation>
    <scope>NUCLEOTIDE SEQUENCE</scope>
</reference>
<gene>
    <name evidence="2" type="ORF">VITISV_008732</name>
</gene>
<sequence>MHPHIYLILPLSADTIRGEQLPRLWPLLTFHLRVLLQKRPRLQSQESPPEHLEIHSLSLLPPSALSSPACPLRATSIADQEHSMSRHILITLFCDSSLSWGIHTAYLRALDFYQSMTTHGVLVPASILFTIDRRQGILGARQIAEAFHIPYAPADPAAFKRWAPRSEWDMTLILSTPAIVERASLLTNGIRYGSISIPQNFPSQGKSLHSLYHLYLLRPLQLPRSPYHRQHRLTLHLLFLLPQSRPLLSLDLGLLPPAPPVAPVPSEPSAPTDDATPIAVPSTVAAEDPSYPLEESTT</sequence>
<name>A5AU04_VITVI</name>
<proteinExistence type="predicted"/>
<dbReference type="EMBL" id="AM435567">
    <property type="protein sequence ID" value="CAN60575.1"/>
    <property type="molecule type" value="Genomic_DNA"/>
</dbReference>